<dbReference type="PANTHER" id="PTHR43236:SF1">
    <property type="entry name" value="BLL7220 PROTEIN"/>
    <property type="match status" value="1"/>
</dbReference>
<dbReference type="EMBL" id="JNBQ01000005">
    <property type="protein sequence ID" value="KLN35291.1"/>
    <property type="molecule type" value="Genomic_DNA"/>
</dbReference>
<evidence type="ECO:0000313" key="3">
    <source>
        <dbReference type="EMBL" id="KLN35291.1"/>
    </source>
</evidence>
<feature type="domain" description="HTH cro/C1-type" evidence="2">
    <location>
        <begin position="10"/>
        <end position="64"/>
    </location>
</feature>
<gene>
    <name evidence="3" type="ORF">FB00_07655</name>
</gene>
<organism evidence="3 4">
    <name type="scientific">Cellulosimicrobium funkei</name>
    <dbReference type="NCBI Taxonomy" id="264251"/>
    <lineage>
        <taxon>Bacteria</taxon>
        <taxon>Bacillati</taxon>
        <taxon>Actinomycetota</taxon>
        <taxon>Actinomycetes</taxon>
        <taxon>Micrococcales</taxon>
        <taxon>Promicromonosporaceae</taxon>
        <taxon>Cellulosimicrobium</taxon>
    </lineage>
</organism>
<keyword evidence="4" id="KW-1185">Reference proteome</keyword>
<dbReference type="STRING" id="264251.FB00_07655"/>
<dbReference type="InterPro" id="IPR001387">
    <property type="entry name" value="Cro/C1-type_HTH"/>
</dbReference>
<dbReference type="InterPro" id="IPR052345">
    <property type="entry name" value="Rad_response_metalloprotease"/>
</dbReference>
<sequence>MDATTIGTRVRALLDEQDTTQRALAAAVGMPEDALSRAVRGARGFAAIEVARIADELGVDVHWLITGEDDPRRLKIAARHTYDHDSATYDNGTRAKDERVLDGIRLAYHQAFDEKRPEPTSLPTDVASIRERLGDNWPRHFAQRMEDRLGVDVVRVDDLGTAYSFLVFGQRAVVALPDREPWGRANFSLAHELAHLVAGDHDIDDSESDRSAEQRANAFAAELLMPEHRLRATDWATIDAPGVGDLLWELGVTTGALAARLDSLTIRVPERVASWLQMATPQFLRHKAFPASRWTEVTDRERASRARRFPTTLTQHLEDGVASGRVNPRTLAWVAGVDVEDLEVRPPEQPHVPTEDLAAALGLALA</sequence>
<reference evidence="3 4" key="1">
    <citation type="submission" date="2014-05" db="EMBL/GenBank/DDBJ databases">
        <title>Cellulosimicrobium funkei U11 genome.</title>
        <authorList>
            <person name="Hu C."/>
            <person name="Gong Y."/>
            <person name="Wan W."/>
            <person name="Jiang M."/>
        </authorList>
    </citation>
    <scope>NUCLEOTIDE SEQUENCE [LARGE SCALE GENOMIC DNA]</scope>
    <source>
        <strain evidence="3 4">U11</strain>
    </source>
</reference>
<name>A0A0H2KP18_9MICO</name>
<dbReference type="PANTHER" id="PTHR43236">
    <property type="entry name" value="ANTITOXIN HIGA1"/>
    <property type="match status" value="1"/>
</dbReference>
<accession>A0A0H2KP18</accession>
<evidence type="ECO:0000256" key="1">
    <source>
        <dbReference type="ARBA" id="ARBA00007227"/>
    </source>
</evidence>
<dbReference type="PROSITE" id="PS50943">
    <property type="entry name" value="HTH_CROC1"/>
    <property type="match status" value="1"/>
</dbReference>
<dbReference type="Pfam" id="PF01381">
    <property type="entry name" value="HTH_3"/>
    <property type="match status" value="1"/>
</dbReference>
<dbReference type="Pfam" id="PF06114">
    <property type="entry name" value="Peptidase_M78"/>
    <property type="match status" value="1"/>
</dbReference>
<comment type="similarity">
    <text evidence="1">Belongs to the short-chain fatty acyl-CoA assimilation regulator (ScfR) family.</text>
</comment>
<dbReference type="SMART" id="SM00530">
    <property type="entry name" value="HTH_XRE"/>
    <property type="match status" value="1"/>
</dbReference>
<dbReference type="AlphaFoldDB" id="A0A0H2KP18"/>
<dbReference type="GO" id="GO:0003677">
    <property type="term" value="F:DNA binding"/>
    <property type="evidence" value="ECO:0007669"/>
    <property type="project" value="InterPro"/>
</dbReference>
<dbReference type="Gene3D" id="1.10.260.40">
    <property type="entry name" value="lambda repressor-like DNA-binding domains"/>
    <property type="match status" value="1"/>
</dbReference>
<proteinExistence type="inferred from homology"/>
<dbReference type="PATRIC" id="fig|264251.5.peg.1557"/>
<dbReference type="SUPFAM" id="SSF47413">
    <property type="entry name" value="lambda repressor-like DNA-binding domains"/>
    <property type="match status" value="1"/>
</dbReference>
<dbReference type="InterPro" id="IPR010982">
    <property type="entry name" value="Lambda_DNA-bd_dom_sf"/>
</dbReference>
<protein>
    <recommendedName>
        <fullName evidence="2">HTH cro/C1-type domain-containing protein</fullName>
    </recommendedName>
</protein>
<comment type="caution">
    <text evidence="3">The sequence shown here is derived from an EMBL/GenBank/DDBJ whole genome shotgun (WGS) entry which is preliminary data.</text>
</comment>
<dbReference type="CDD" id="cd00093">
    <property type="entry name" value="HTH_XRE"/>
    <property type="match status" value="1"/>
</dbReference>
<evidence type="ECO:0000313" key="4">
    <source>
        <dbReference type="Proteomes" id="UP000035265"/>
    </source>
</evidence>
<dbReference type="Proteomes" id="UP000035265">
    <property type="component" value="Unassembled WGS sequence"/>
</dbReference>
<dbReference type="RefSeq" id="WP_047232279.1">
    <property type="nucleotide sequence ID" value="NZ_JNBQ01000005.1"/>
</dbReference>
<dbReference type="Gene3D" id="1.10.10.2910">
    <property type="match status" value="1"/>
</dbReference>
<dbReference type="InterPro" id="IPR010359">
    <property type="entry name" value="IrrE_HExxH"/>
</dbReference>
<evidence type="ECO:0000259" key="2">
    <source>
        <dbReference type="PROSITE" id="PS50943"/>
    </source>
</evidence>